<accession>A0A2V1D0H6</accession>
<dbReference type="PANTHER" id="PTHR21310:SF15">
    <property type="entry name" value="AMINOGLYCOSIDE PHOSPHOTRANSFERASE DOMAIN-CONTAINING PROTEIN"/>
    <property type="match status" value="1"/>
</dbReference>
<dbReference type="AlphaFoldDB" id="A0A2V1D0H6"/>
<gene>
    <name evidence="2" type="ORF">DM02DRAFT_734139</name>
</gene>
<organism evidence="2 3">
    <name type="scientific">Periconia macrospinosa</name>
    <dbReference type="NCBI Taxonomy" id="97972"/>
    <lineage>
        <taxon>Eukaryota</taxon>
        <taxon>Fungi</taxon>
        <taxon>Dikarya</taxon>
        <taxon>Ascomycota</taxon>
        <taxon>Pezizomycotina</taxon>
        <taxon>Dothideomycetes</taxon>
        <taxon>Pleosporomycetidae</taxon>
        <taxon>Pleosporales</taxon>
        <taxon>Massarineae</taxon>
        <taxon>Periconiaceae</taxon>
        <taxon>Periconia</taxon>
    </lineage>
</organism>
<dbReference type="PANTHER" id="PTHR21310">
    <property type="entry name" value="AMINOGLYCOSIDE PHOSPHOTRANSFERASE-RELATED-RELATED"/>
    <property type="match status" value="1"/>
</dbReference>
<keyword evidence="3" id="KW-1185">Reference proteome</keyword>
<dbReference type="Proteomes" id="UP000244855">
    <property type="component" value="Unassembled WGS sequence"/>
</dbReference>
<dbReference type="EMBL" id="KZ805844">
    <property type="protein sequence ID" value="PVH91540.1"/>
    <property type="molecule type" value="Genomic_DNA"/>
</dbReference>
<name>A0A2V1D0H6_9PLEO</name>
<feature type="domain" description="Aminoglycoside phosphotransferase" evidence="1">
    <location>
        <begin position="55"/>
        <end position="273"/>
    </location>
</feature>
<dbReference type="SUPFAM" id="SSF56112">
    <property type="entry name" value="Protein kinase-like (PK-like)"/>
    <property type="match status" value="1"/>
</dbReference>
<dbReference type="Gene3D" id="3.90.1200.10">
    <property type="match status" value="1"/>
</dbReference>
<dbReference type="Pfam" id="PF01636">
    <property type="entry name" value="APH"/>
    <property type="match status" value="1"/>
</dbReference>
<evidence type="ECO:0000259" key="1">
    <source>
        <dbReference type="Pfam" id="PF01636"/>
    </source>
</evidence>
<evidence type="ECO:0000313" key="2">
    <source>
        <dbReference type="EMBL" id="PVH91540.1"/>
    </source>
</evidence>
<reference evidence="2 3" key="1">
    <citation type="journal article" date="2018" name="Sci. Rep.">
        <title>Comparative genomics provides insights into the lifestyle and reveals functional heterogeneity of dark septate endophytic fungi.</title>
        <authorList>
            <person name="Knapp D.G."/>
            <person name="Nemeth J.B."/>
            <person name="Barry K."/>
            <person name="Hainaut M."/>
            <person name="Henrissat B."/>
            <person name="Johnson J."/>
            <person name="Kuo A."/>
            <person name="Lim J.H.P."/>
            <person name="Lipzen A."/>
            <person name="Nolan M."/>
            <person name="Ohm R.A."/>
            <person name="Tamas L."/>
            <person name="Grigoriev I.V."/>
            <person name="Spatafora J.W."/>
            <person name="Nagy L.G."/>
            <person name="Kovacs G.M."/>
        </authorList>
    </citation>
    <scope>NUCLEOTIDE SEQUENCE [LARGE SCALE GENOMIC DNA]</scope>
    <source>
        <strain evidence="2 3">DSE2036</strain>
    </source>
</reference>
<evidence type="ECO:0000313" key="3">
    <source>
        <dbReference type="Proteomes" id="UP000244855"/>
    </source>
</evidence>
<sequence>MDELYYSLSHLASSVRNQIPCEPLKAPSFPGTSHFVCVLRFEDGVEWVARVSSKALSLKCPLPQEDIDRFASEISTLRWLKEKTSVKVPKLYAWNIPGPRNLAASDVSSGPQVLNTDSIPWMMVEKLTGVSLTYEMWNGFTDMERQKILAQVADLYAELSRHPFPEIGSLHTEPEPPYATRTHPRIYRYSFASAPVVPTDLLSLTATYRSTMPSITDPAIRGIISDIHQGLLANNPFPKEFFLAHPDLNPTNIILDPQSLLIAGFIDWDCAHTVSPMEFCIHPWFIQDRWYVDWDSEGLTRNQRDRDWFTAYIRTKTKTVQGSSKIQDRYDLANGFEQSLGVYLFGQFLHDTVCINPETLSAMYSKLEPVIQGYRQSLKPQQVGK</sequence>
<dbReference type="InterPro" id="IPR002575">
    <property type="entry name" value="Aminoglycoside_PTrfase"/>
</dbReference>
<protein>
    <recommendedName>
        <fullName evidence="1">Aminoglycoside phosphotransferase domain-containing protein</fullName>
    </recommendedName>
</protein>
<dbReference type="InterPro" id="IPR011009">
    <property type="entry name" value="Kinase-like_dom_sf"/>
</dbReference>
<dbReference type="InterPro" id="IPR051678">
    <property type="entry name" value="AGP_Transferase"/>
</dbReference>
<proteinExistence type="predicted"/>
<dbReference type="OrthoDB" id="10003767at2759"/>
<dbReference type="STRING" id="97972.A0A2V1D0H6"/>